<dbReference type="NCBIfam" id="NF001204">
    <property type="entry name" value="PRK00166.1"/>
    <property type="match status" value="1"/>
</dbReference>
<evidence type="ECO:0000259" key="6">
    <source>
        <dbReference type="Pfam" id="PF00149"/>
    </source>
</evidence>
<dbReference type="EC" id="3.6.1.41" evidence="5"/>
<comment type="function">
    <text evidence="1 5">Hydrolyzes diadenosine 5',5'''-P1,P4-tetraphosphate to yield ADP.</text>
</comment>
<evidence type="ECO:0000313" key="8">
    <source>
        <dbReference type="Proteomes" id="UP000325161"/>
    </source>
</evidence>
<dbReference type="HAMAP" id="MF_00199">
    <property type="entry name" value="ApaH"/>
    <property type="match status" value="1"/>
</dbReference>
<name>A0A5C0B3D3_9BURK</name>
<dbReference type="EMBL" id="CP043046">
    <property type="protein sequence ID" value="QEI08424.1"/>
    <property type="molecule type" value="Genomic_DNA"/>
</dbReference>
<dbReference type="Gene3D" id="3.60.21.10">
    <property type="match status" value="1"/>
</dbReference>
<dbReference type="PIRSF" id="PIRSF000903">
    <property type="entry name" value="B5n-ttraPtase_sm"/>
    <property type="match status" value="1"/>
</dbReference>
<evidence type="ECO:0000313" key="7">
    <source>
        <dbReference type="EMBL" id="QEI08424.1"/>
    </source>
</evidence>
<sequence>MSTWVVGDLQGCCESLDALLAQPSIAADADARFWFAGDLVNRGPASLATLRRVKAMGARALTVLGNHDLHLLAVAAGIRPASKSDTIQEILDAPDAIELIDWLRMQPLAHFENGHLLVHAGVLPDWTAEQAVALADEIGAVLRGPLWQAFLSQMYGNEPRRWKDSLQGSDRLRVIVNALTRMRFCSAKGEIDFKTKDSAKAPSGLYPWFDVPKRATNDVTVVFGHWSTLGVVERPNLLALDSGCVWGGQLTAICLETREKVQIQCPQYQKPG</sequence>
<accession>A0A5C0B3D3</accession>
<dbReference type="Pfam" id="PF00149">
    <property type="entry name" value="Metallophos"/>
    <property type="match status" value="1"/>
</dbReference>
<organism evidence="7 8">
    <name type="scientific">Pigmentiphaga aceris</name>
    <dbReference type="NCBI Taxonomy" id="1940612"/>
    <lineage>
        <taxon>Bacteria</taxon>
        <taxon>Pseudomonadati</taxon>
        <taxon>Pseudomonadota</taxon>
        <taxon>Betaproteobacteria</taxon>
        <taxon>Burkholderiales</taxon>
        <taxon>Alcaligenaceae</taxon>
        <taxon>Pigmentiphaga</taxon>
    </lineage>
</organism>
<keyword evidence="3 5" id="KW-0378">Hydrolase</keyword>
<evidence type="ECO:0000256" key="4">
    <source>
        <dbReference type="ARBA" id="ARBA00049417"/>
    </source>
</evidence>
<dbReference type="CDD" id="cd07422">
    <property type="entry name" value="MPP_ApaH"/>
    <property type="match status" value="1"/>
</dbReference>
<comment type="catalytic activity">
    <reaction evidence="4 5">
        <text>P(1),P(4)-bis(5'-adenosyl) tetraphosphate + H2O = 2 ADP + 2 H(+)</text>
        <dbReference type="Rhea" id="RHEA:24252"/>
        <dbReference type="ChEBI" id="CHEBI:15377"/>
        <dbReference type="ChEBI" id="CHEBI:15378"/>
        <dbReference type="ChEBI" id="CHEBI:58141"/>
        <dbReference type="ChEBI" id="CHEBI:456216"/>
        <dbReference type="EC" id="3.6.1.41"/>
    </reaction>
</comment>
<reference evidence="7 8" key="1">
    <citation type="submission" date="2019-08" db="EMBL/GenBank/DDBJ databases">
        <title>Amphibian skin-associated Pigmentiphaga: genome sequence and occurrence across geography and hosts.</title>
        <authorList>
            <person name="Bletz M.C."/>
            <person name="Bunk B."/>
            <person name="Sproeer C."/>
            <person name="Biwer P."/>
            <person name="Reiter S."/>
            <person name="Rabemananjara F.C.E."/>
            <person name="Schulz S."/>
            <person name="Overmann J."/>
            <person name="Vences M."/>
        </authorList>
    </citation>
    <scope>NUCLEOTIDE SEQUENCE [LARGE SCALE GENOMIC DNA]</scope>
    <source>
        <strain evidence="7 8">Mada1488</strain>
    </source>
</reference>
<dbReference type="InterPro" id="IPR029052">
    <property type="entry name" value="Metallo-depent_PP-like"/>
</dbReference>
<dbReference type="Proteomes" id="UP000325161">
    <property type="component" value="Chromosome"/>
</dbReference>
<dbReference type="InterPro" id="IPR004617">
    <property type="entry name" value="ApaH"/>
</dbReference>
<evidence type="ECO:0000256" key="1">
    <source>
        <dbReference type="ARBA" id="ARBA00003413"/>
    </source>
</evidence>
<dbReference type="AlphaFoldDB" id="A0A5C0B3D3"/>
<dbReference type="RefSeq" id="WP_148817895.1">
    <property type="nucleotide sequence ID" value="NZ_CP043046.1"/>
</dbReference>
<dbReference type="PANTHER" id="PTHR40942">
    <property type="match status" value="1"/>
</dbReference>
<dbReference type="InterPro" id="IPR004843">
    <property type="entry name" value="Calcineurin-like_PHP"/>
</dbReference>
<feature type="domain" description="Calcineurin-like phosphoesterase" evidence="6">
    <location>
        <begin position="1"/>
        <end position="123"/>
    </location>
</feature>
<evidence type="ECO:0000256" key="3">
    <source>
        <dbReference type="ARBA" id="ARBA00022801"/>
    </source>
</evidence>
<keyword evidence="8" id="KW-1185">Reference proteome</keyword>
<evidence type="ECO:0000256" key="2">
    <source>
        <dbReference type="ARBA" id="ARBA00005419"/>
    </source>
</evidence>
<dbReference type="KEGG" id="pacr:FXN63_23230"/>
<proteinExistence type="inferred from homology"/>
<comment type="similarity">
    <text evidence="2 5">Belongs to the Ap4A hydrolase family.</text>
</comment>
<dbReference type="SUPFAM" id="SSF56300">
    <property type="entry name" value="Metallo-dependent phosphatases"/>
    <property type="match status" value="1"/>
</dbReference>
<evidence type="ECO:0000256" key="5">
    <source>
        <dbReference type="HAMAP-Rule" id="MF_00199"/>
    </source>
</evidence>
<dbReference type="NCBIfam" id="TIGR00668">
    <property type="entry name" value="apaH"/>
    <property type="match status" value="1"/>
</dbReference>
<protein>
    <recommendedName>
        <fullName evidence="5">Bis(5'-nucleosyl)-tetraphosphatase, symmetrical</fullName>
        <ecNumber evidence="5">3.6.1.41</ecNumber>
    </recommendedName>
    <alternativeName>
        <fullName evidence="5">Ap4A hydrolase</fullName>
    </alternativeName>
    <alternativeName>
        <fullName evidence="5">Diadenosine 5',5'''-P1,P4-tetraphosphate pyrophosphohydrolase</fullName>
    </alternativeName>
    <alternativeName>
        <fullName evidence="5">Diadenosine tetraphosphatase</fullName>
    </alternativeName>
</protein>
<dbReference type="PANTHER" id="PTHR40942:SF4">
    <property type="entry name" value="CYTOCHROME C5"/>
    <property type="match status" value="1"/>
</dbReference>
<dbReference type="OrthoDB" id="9807890at2"/>
<dbReference type="GO" id="GO:0008803">
    <property type="term" value="F:bis(5'-nucleosyl)-tetraphosphatase (symmetrical) activity"/>
    <property type="evidence" value="ECO:0007669"/>
    <property type="project" value="UniProtKB-UniRule"/>
</dbReference>
<gene>
    <name evidence="5" type="primary">apaH</name>
    <name evidence="7" type="ORF">FXN63_23230</name>
</gene>